<organism evidence="2 3">
    <name type="scientific">Penicillium camemberti (strain FM 013)</name>
    <dbReference type="NCBI Taxonomy" id="1429867"/>
    <lineage>
        <taxon>Eukaryota</taxon>
        <taxon>Fungi</taxon>
        <taxon>Dikarya</taxon>
        <taxon>Ascomycota</taxon>
        <taxon>Pezizomycotina</taxon>
        <taxon>Eurotiomycetes</taxon>
        <taxon>Eurotiomycetidae</taxon>
        <taxon>Eurotiales</taxon>
        <taxon>Aspergillaceae</taxon>
        <taxon>Penicillium</taxon>
    </lineage>
</organism>
<dbReference type="Proteomes" id="UP000053732">
    <property type="component" value="Unassembled WGS sequence"/>
</dbReference>
<evidence type="ECO:0000313" key="2">
    <source>
        <dbReference type="EMBL" id="CRL28148.1"/>
    </source>
</evidence>
<dbReference type="InterPro" id="IPR001810">
    <property type="entry name" value="F-box_dom"/>
</dbReference>
<dbReference type="STRING" id="1429867.A0A0G4PPK4"/>
<accession>A0A0G4PPK4</accession>
<gene>
    <name evidence="2" type="ORF">PCAMFM013_S026g000013</name>
</gene>
<dbReference type="PROSITE" id="PS50181">
    <property type="entry name" value="FBOX"/>
    <property type="match status" value="1"/>
</dbReference>
<dbReference type="AlphaFoldDB" id="A0A0G4PPK4"/>
<keyword evidence="3" id="KW-1185">Reference proteome</keyword>
<feature type="domain" description="F-box" evidence="1">
    <location>
        <begin position="28"/>
        <end position="75"/>
    </location>
</feature>
<reference evidence="2 3" key="1">
    <citation type="journal article" date="2014" name="Nat. Commun.">
        <title>Multiple recent horizontal transfers of a large genomic region in cheese making fungi.</title>
        <authorList>
            <person name="Cheeseman K."/>
            <person name="Ropars J."/>
            <person name="Renault P."/>
            <person name="Dupont J."/>
            <person name="Gouzy J."/>
            <person name="Branca A."/>
            <person name="Abraham A.L."/>
            <person name="Ceppi M."/>
            <person name="Conseiller E."/>
            <person name="Debuchy R."/>
            <person name="Malagnac F."/>
            <person name="Goarin A."/>
            <person name="Silar P."/>
            <person name="Lacoste S."/>
            <person name="Sallet E."/>
            <person name="Bensimon A."/>
            <person name="Giraud T."/>
            <person name="Brygoo Y."/>
        </authorList>
    </citation>
    <scope>NUCLEOTIDE SEQUENCE [LARGE SCALE GENOMIC DNA]</scope>
    <source>
        <strain evidence="3">FM 013</strain>
    </source>
</reference>
<dbReference type="SUPFAM" id="SSF81383">
    <property type="entry name" value="F-box domain"/>
    <property type="match status" value="1"/>
</dbReference>
<protein>
    <submittedName>
        <fullName evidence="2">Cyclin-like F-box</fullName>
    </submittedName>
</protein>
<evidence type="ECO:0000259" key="1">
    <source>
        <dbReference type="PROSITE" id="PS50181"/>
    </source>
</evidence>
<dbReference type="InterPro" id="IPR036047">
    <property type="entry name" value="F-box-like_dom_sf"/>
</dbReference>
<name>A0A0G4PPK4_PENC3</name>
<evidence type="ECO:0000313" key="3">
    <source>
        <dbReference type="Proteomes" id="UP000053732"/>
    </source>
</evidence>
<proteinExistence type="predicted"/>
<dbReference type="EMBL" id="HG793159">
    <property type="protein sequence ID" value="CRL28148.1"/>
    <property type="molecule type" value="Genomic_DNA"/>
</dbReference>
<sequence>MAMNSLEPMRELQSIEMESTTQFVIPKPHTLNGLPVELILSILDLLELEDILCLSMCNRQLFRALSRKRKLFPPAEGSRLEVLDRIVHDLPNHFLCDPCSILHMFDGPEWFAKTSWLGWPSRLPCVYQYEWYRDGIISQVHNILLWDRRRIYSDKLRLVMRWLYYGAQYGLGTESLYHTQVREHPESITLFSIEARSHLEQKGLCLRIQDILIVDNRRMDLMHFKEIDAPSRGNCDKCNTDFDLQLKEVGHKIALILTKWIILGPGPEPNEADWGNRAQALRSRNLSYLHKRRYRKLMTEEIGYYNEVWTLPQKGAEMSS</sequence>